<dbReference type="RefSeq" id="WP_075666427.1">
    <property type="nucleotide sequence ID" value="NZ_LBFC01000022.1"/>
</dbReference>
<comment type="caution">
    <text evidence="2">The sequence shown here is derived from an EMBL/GenBank/DDBJ whole genome shotgun (WGS) entry which is preliminary data.</text>
</comment>
<keyword evidence="3" id="KW-1185">Reference proteome</keyword>
<feature type="region of interest" description="Disordered" evidence="1">
    <location>
        <begin position="41"/>
        <end position="100"/>
    </location>
</feature>
<evidence type="ECO:0000313" key="2">
    <source>
        <dbReference type="EMBL" id="ONN26764.1"/>
    </source>
</evidence>
<feature type="compositionally biased region" description="Basic and acidic residues" evidence="1">
    <location>
        <begin position="41"/>
        <end position="73"/>
    </location>
</feature>
<accession>A0ABX3IHH6</accession>
<name>A0ABX3IHH6_9BACT</name>
<proteinExistence type="predicted"/>
<dbReference type="EMBL" id="LBFC01000022">
    <property type="protein sequence ID" value="ONN26764.1"/>
    <property type="molecule type" value="Genomic_DNA"/>
</dbReference>
<organism evidence="2 3">
    <name type="scientific">Thermosipho affectus</name>
    <dbReference type="NCBI Taxonomy" id="660294"/>
    <lineage>
        <taxon>Bacteria</taxon>
        <taxon>Thermotogati</taxon>
        <taxon>Thermotogota</taxon>
        <taxon>Thermotogae</taxon>
        <taxon>Thermotogales</taxon>
        <taxon>Fervidobacteriaceae</taxon>
        <taxon>Thermosipho</taxon>
    </lineage>
</organism>
<evidence type="ECO:0000313" key="3">
    <source>
        <dbReference type="Proteomes" id="UP000242616"/>
    </source>
</evidence>
<reference evidence="2 3" key="1">
    <citation type="submission" date="2015-06" db="EMBL/GenBank/DDBJ databases">
        <title>Genome sequencing of Thermotogales isolates from hydrothermal vents.</title>
        <authorList>
            <person name="Haverkamp T.H."/>
            <person name="Kublanov I.V."/>
            <person name="Nesbo C.L."/>
        </authorList>
    </citation>
    <scope>NUCLEOTIDE SEQUENCE [LARGE SCALE GENOMIC DNA]</scope>
    <source>
        <strain evidence="3">ik275mar</strain>
    </source>
</reference>
<feature type="compositionally biased region" description="Basic residues" evidence="1">
    <location>
        <begin position="75"/>
        <end position="85"/>
    </location>
</feature>
<protein>
    <submittedName>
        <fullName evidence="2">Uncharacterized protein</fullName>
    </submittedName>
</protein>
<gene>
    <name evidence="2" type="ORF">XJ44_07820</name>
</gene>
<dbReference type="Proteomes" id="UP000242616">
    <property type="component" value="Unassembled WGS sequence"/>
</dbReference>
<sequence>MEPIELHPIYLRSSLEKSNQFSHLQNYSNLASEISAQQLNERIKRERSSPKSIEKSSGKQIKDSMESKSDNKRNFYNKKGNKKKNQIVVENSSHILDVRI</sequence>
<evidence type="ECO:0000256" key="1">
    <source>
        <dbReference type="SAM" id="MobiDB-lite"/>
    </source>
</evidence>